<feature type="compositionally biased region" description="Low complexity" evidence="1">
    <location>
        <begin position="381"/>
        <end position="398"/>
    </location>
</feature>
<dbReference type="Proteomes" id="UP001213681">
    <property type="component" value="Unassembled WGS sequence"/>
</dbReference>
<feature type="compositionally biased region" description="Low complexity" evidence="1">
    <location>
        <begin position="197"/>
        <end position="208"/>
    </location>
</feature>
<dbReference type="AlphaFoldDB" id="A0AAD6FWQ5"/>
<organism evidence="3 4">
    <name type="scientific">Penicillium daleae</name>
    <dbReference type="NCBI Taxonomy" id="63821"/>
    <lineage>
        <taxon>Eukaryota</taxon>
        <taxon>Fungi</taxon>
        <taxon>Dikarya</taxon>
        <taxon>Ascomycota</taxon>
        <taxon>Pezizomycotina</taxon>
        <taxon>Eurotiomycetes</taxon>
        <taxon>Eurotiomycetidae</taxon>
        <taxon>Eurotiales</taxon>
        <taxon>Aspergillaceae</taxon>
        <taxon>Penicillium</taxon>
    </lineage>
</organism>
<feature type="compositionally biased region" description="Polar residues" evidence="1">
    <location>
        <begin position="160"/>
        <end position="173"/>
    </location>
</feature>
<evidence type="ECO:0000256" key="2">
    <source>
        <dbReference type="SAM" id="SignalP"/>
    </source>
</evidence>
<dbReference type="RefSeq" id="XP_056759935.1">
    <property type="nucleotide sequence ID" value="XM_056915181.1"/>
</dbReference>
<keyword evidence="2" id="KW-0732">Signal</keyword>
<feature type="region of interest" description="Disordered" evidence="1">
    <location>
        <begin position="154"/>
        <end position="208"/>
    </location>
</feature>
<feature type="region of interest" description="Disordered" evidence="1">
    <location>
        <begin position="79"/>
        <end position="107"/>
    </location>
</feature>
<proteinExistence type="predicted"/>
<name>A0AAD6FWQ5_9EURO</name>
<gene>
    <name evidence="3" type="ORF">N7458_011799</name>
</gene>
<evidence type="ECO:0000313" key="4">
    <source>
        <dbReference type="Proteomes" id="UP001213681"/>
    </source>
</evidence>
<evidence type="ECO:0000313" key="3">
    <source>
        <dbReference type="EMBL" id="KAJ5432643.1"/>
    </source>
</evidence>
<protein>
    <submittedName>
        <fullName evidence="3">Uncharacterized protein</fullName>
    </submittedName>
</protein>
<feature type="region of interest" description="Disordered" evidence="1">
    <location>
        <begin position="381"/>
        <end position="436"/>
    </location>
</feature>
<feature type="compositionally biased region" description="Basic and acidic residues" evidence="1">
    <location>
        <begin position="411"/>
        <end position="436"/>
    </location>
</feature>
<dbReference type="GeneID" id="81605424"/>
<reference evidence="3" key="1">
    <citation type="submission" date="2022-12" db="EMBL/GenBank/DDBJ databases">
        <authorList>
            <person name="Petersen C."/>
        </authorList>
    </citation>
    <scope>NUCLEOTIDE SEQUENCE</scope>
    <source>
        <strain evidence="3">IBT 16125</strain>
    </source>
</reference>
<comment type="caution">
    <text evidence="3">The sequence shown here is derived from an EMBL/GenBank/DDBJ whole genome shotgun (WGS) entry which is preliminary data.</text>
</comment>
<feature type="chain" id="PRO_5042100335" evidence="2">
    <location>
        <begin position="22"/>
        <end position="436"/>
    </location>
</feature>
<keyword evidence="4" id="KW-1185">Reference proteome</keyword>
<sequence>MRYILINGLLLLAISPFTALALPVDPNDQGGQWDPSGQYRKGHYDSNGDFIPNEGSNQVGWNENGQNYQNGQYYQNGQTWQNGENAQNGNYQNGQWRGNDWNQNGQYNNRWQRRSVPSQSLNAEELRKYGNLGAPGVGLPNVGVPGVNIPGTGIHARNWPSDQNNNQGGWTDSNGQWHQGNQNNQGGWTDANGVWHQNNQNGQNTQNGAGWTDANGVWHSTDYSQGWTDANGVWHNNPNNNQGGWTDANGQWHANQKRDIVPGVYDLDHATPVIDAAAASSIIHVPRSYPNDGHYDNYREQEEADRHQEHEEDRETAEEVASALLPRIWPFNDWNSNDDYYNGRYNDKCKDNDPNDRSGWSCRSDWNRYGATPTGSVVARNYPQDQNNWKNNNGNNQNVPQATPVANYKNEVQDVDHDNKDHDDKEIKANTDEKLE</sequence>
<accession>A0AAD6FWQ5</accession>
<dbReference type="EMBL" id="JAPVEA010000009">
    <property type="protein sequence ID" value="KAJ5432643.1"/>
    <property type="molecule type" value="Genomic_DNA"/>
</dbReference>
<reference evidence="3" key="2">
    <citation type="journal article" date="2023" name="IMA Fungus">
        <title>Comparative genomic study of the Penicillium genus elucidates a diverse pangenome and 15 lateral gene transfer events.</title>
        <authorList>
            <person name="Petersen C."/>
            <person name="Sorensen T."/>
            <person name="Nielsen M.R."/>
            <person name="Sondergaard T.E."/>
            <person name="Sorensen J.L."/>
            <person name="Fitzpatrick D.A."/>
            <person name="Frisvad J.C."/>
            <person name="Nielsen K.L."/>
        </authorList>
    </citation>
    <scope>NUCLEOTIDE SEQUENCE</scope>
    <source>
        <strain evidence="3">IBT 16125</strain>
    </source>
</reference>
<feature type="compositionally biased region" description="Polar residues" evidence="1">
    <location>
        <begin position="84"/>
        <end position="107"/>
    </location>
</feature>
<evidence type="ECO:0000256" key="1">
    <source>
        <dbReference type="SAM" id="MobiDB-lite"/>
    </source>
</evidence>
<feature type="compositionally biased region" description="Low complexity" evidence="1">
    <location>
        <begin position="174"/>
        <end position="188"/>
    </location>
</feature>
<feature type="signal peptide" evidence="2">
    <location>
        <begin position="1"/>
        <end position="21"/>
    </location>
</feature>